<evidence type="ECO:0000313" key="3">
    <source>
        <dbReference type="Proteomes" id="UP000008553"/>
    </source>
</evidence>
<proteinExistence type="predicted"/>
<feature type="domain" description="CRA" evidence="1">
    <location>
        <begin position="269"/>
        <end position="368"/>
    </location>
</feature>
<dbReference type="PaxDb" id="73239-Q7RFF5"/>
<keyword evidence="3" id="KW-1185">Reference proteome</keyword>
<name>Q7RFF5_PLAYO</name>
<organism evidence="2 3">
    <name type="scientific">Plasmodium yoelii yoelii</name>
    <dbReference type="NCBI Taxonomy" id="73239"/>
    <lineage>
        <taxon>Eukaryota</taxon>
        <taxon>Sar</taxon>
        <taxon>Alveolata</taxon>
        <taxon>Apicomplexa</taxon>
        <taxon>Aconoidasida</taxon>
        <taxon>Haemosporida</taxon>
        <taxon>Plasmodiidae</taxon>
        <taxon>Plasmodium</taxon>
        <taxon>Plasmodium (Vinckeia)</taxon>
    </lineage>
</organism>
<evidence type="ECO:0000313" key="2">
    <source>
        <dbReference type="EMBL" id="EAA16653.1"/>
    </source>
</evidence>
<comment type="caution">
    <text evidence="2">The sequence shown here is derived from an EMBL/GenBank/DDBJ whole genome shotgun (WGS) entry which is preliminary data.</text>
</comment>
<protein>
    <submittedName>
        <fullName evidence="2">Arabinogalactan protein</fullName>
    </submittedName>
</protein>
<reference evidence="2 3" key="1">
    <citation type="journal article" date="2002" name="Nature">
        <title>Genome sequence and comparative analysis of the model rodent malaria parasite Plasmodium yoelii yoelii.</title>
        <authorList>
            <person name="Carlton J.M."/>
            <person name="Angiuoli S.V."/>
            <person name="Suh B.B."/>
            <person name="Kooij T.W."/>
            <person name="Pertea M."/>
            <person name="Silva J.C."/>
            <person name="Ermolaeva M.D."/>
            <person name="Allen J.E."/>
            <person name="Selengut J.D."/>
            <person name="Koo H.L."/>
            <person name="Peterson J.D."/>
            <person name="Pop M."/>
            <person name="Kosack D.S."/>
            <person name="Shumway M.F."/>
            <person name="Bidwell S.L."/>
            <person name="Shallom S.J."/>
            <person name="van Aken S.E."/>
            <person name="Riedmuller S.B."/>
            <person name="Feldblyum T.V."/>
            <person name="Cho J.K."/>
            <person name="Quackenbush J."/>
            <person name="Sedegah M."/>
            <person name="Shoaibi A."/>
            <person name="Cummings L.M."/>
            <person name="Florens L."/>
            <person name="Yates J.R."/>
            <person name="Raine J.D."/>
            <person name="Sinden R.E."/>
            <person name="Harris M.A."/>
            <person name="Cunningham D.A."/>
            <person name="Preiser P.R."/>
            <person name="Bergman L.W."/>
            <person name="Vaidya A.B."/>
            <person name="van Lin L.H."/>
            <person name="Janse C.J."/>
            <person name="Waters A.P."/>
            <person name="Smith H.O."/>
            <person name="White O.R."/>
            <person name="Salzberg S.L."/>
            <person name="Venter J.C."/>
            <person name="Fraser C.M."/>
            <person name="Hoffman S.L."/>
            <person name="Gardner M.J."/>
            <person name="Carucci D.J."/>
        </authorList>
    </citation>
    <scope>NUCLEOTIDE SEQUENCE [LARGE SCALE GENOMIC DNA]</scope>
    <source>
        <strain evidence="2 3">17XNL</strain>
    </source>
</reference>
<dbReference type="InParanoid" id="Q7RFF5"/>
<sequence>MKINIYKNEIKNGCSSVRKQKTNLDNYKTNTSKIMEGQNIGTDTSTYSSSKKCNSDKCFNKKEENNISCDVFDQTMNFTPLNGDILKDNNTTEQDKNVINFNKSENSNNSDNVLNNKIDIEKDKNIIVNKSDLKDDDNLNTKKMDQIIYKSIQSNYDKEFFAKNNLQEEYQLHYNKLSKEYEFFEDDNPYKNKKCYYGNISNSDKIRGNEQYINNSNSESEINSDYDSNDSNFKKKYYEFNDIDFDQIYKYIYKKNNVSENDKFKFKRDHLYLALLWIREKLSLFNNSQHPAIRQCIQDITSLIAYHKPYKQKLVRMFFSKNRNLLTFNSVNEGILGLCLNVPIYSPLEIIIKHLILCRNLLREKKGNIALQKIHDYN</sequence>
<dbReference type="AlphaFoldDB" id="Q7RFF5"/>
<dbReference type="InterPro" id="IPR013144">
    <property type="entry name" value="CRA_dom"/>
</dbReference>
<gene>
    <name evidence="2" type="ORF">PY04751</name>
</gene>
<dbReference type="Proteomes" id="UP000008553">
    <property type="component" value="Unassembled WGS sequence"/>
</dbReference>
<dbReference type="EMBL" id="AABL01001459">
    <property type="protein sequence ID" value="EAA16653.1"/>
    <property type="molecule type" value="Genomic_DNA"/>
</dbReference>
<accession>Q7RFF5</accession>
<evidence type="ECO:0000259" key="1">
    <source>
        <dbReference type="SMART" id="SM00757"/>
    </source>
</evidence>
<dbReference type="SMART" id="SM00757">
    <property type="entry name" value="CRA"/>
    <property type="match status" value="1"/>
</dbReference>